<dbReference type="EMBL" id="WUUL01000005">
    <property type="protein sequence ID" value="MXQ54023.1"/>
    <property type="molecule type" value="Genomic_DNA"/>
</dbReference>
<gene>
    <name evidence="2" type="ORF">GSM42_09895</name>
</gene>
<proteinExistence type="predicted"/>
<dbReference type="Pfam" id="PF13276">
    <property type="entry name" value="HTH_21"/>
    <property type="match status" value="1"/>
</dbReference>
<accession>A0A6I4VSM5</accession>
<evidence type="ECO:0000259" key="1">
    <source>
        <dbReference type="Pfam" id="PF13276"/>
    </source>
</evidence>
<dbReference type="PANTHER" id="PTHR46889">
    <property type="entry name" value="TRANSPOSASE INSF FOR INSERTION SEQUENCE IS3B-RELATED"/>
    <property type="match status" value="1"/>
</dbReference>
<feature type="domain" description="HTH-like" evidence="1">
    <location>
        <begin position="22"/>
        <end position="66"/>
    </location>
</feature>
<evidence type="ECO:0000313" key="2">
    <source>
        <dbReference type="EMBL" id="MXQ54023.1"/>
    </source>
</evidence>
<organism evidence="2 3">
    <name type="scientific">Shimazuella alba</name>
    <dbReference type="NCBI Taxonomy" id="2690964"/>
    <lineage>
        <taxon>Bacteria</taxon>
        <taxon>Bacillati</taxon>
        <taxon>Bacillota</taxon>
        <taxon>Bacilli</taxon>
        <taxon>Bacillales</taxon>
        <taxon>Thermoactinomycetaceae</taxon>
        <taxon>Shimazuella</taxon>
    </lineage>
</organism>
<dbReference type="InterPro" id="IPR050900">
    <property type="entry name" value="Transposase_IS3/IS150/IS904"/>
</dbReference>
<reference evidence="2 3" key="1">
    <citation type="submission" date="2019-12" db="EMBL/GenBank/DDBJ databases">
        <title>Whole-genome analyses of novel actinobacteria.</title>
        <authorList>
            <person name="Sahin N."/>
            <person name="Saygin H."/>
        </authorList>
    </citation>
    <scope>NUCLEOTIDE SEQUENCE [LARGE SCALE GENOMIC DNA]</scope>
    <source>
        <strain evidence="2 3">KC615</strain>
    </source>
</reference>
<dbReference type="PANTHER" id="PTHR46889:SF4">
    <property type="entry name" value="TRANSPOSASE INSO FOR INSERTION SEQUENCE ELEMENT IS911B-RELATED"/>
    <property type="match status" value="1"/>
</dbReference>
<dbReference type="Proteomes" id="UP000430692">
    <property type="component" value="Unassembled WGS sequence"/>
</dbReference>
<dbReference type="InterPro" id="IPR025948">
    <property type="entry name" value="HTH-like_dom"/>
</dbReference>
<protein>
    <submittedName>
        <fullName evidence="2">IS3 family transposase</fullName>
    </submittedName>
</protein>
<sequence>MCRVLQISRSTYYYKAKERKSEDDIIEAVLEIFHIKRKTYGTRKIKVELYKRGFILSRRRIGRIMAYTKAQFKAQKIRSNESKQENKLNRQFKQDEAKKVVVSDILCSSEKQMELPLCSG</sequence>
<evidence type="ECO:0000313" key="3">
    <source>
        <dbReference type="Proteomes" id="UP000430692"/>
    </source>
</evidence>
<name>A0A6I4VSM5_9BACL</name>
<comment type="caution">
    <text evidence="2">The sequence shown here is derived from an EMBL/GenBank/DDBJ whole genome shotgun (WGS) entry which is preliminary data.</text>
</comment>
<keyword evidence="3" id="KW-1185">Reference proteome</keyword>
<dbReference type="AlphaFoldDB" id="A0A6I4VSM5"/>